<accession>A0A4S2LHQ6</accession>
<evidence type="ECO:0008006" key="6">
    <source>
        <dbReference type="Google" id="ProtNLM"/>
    </source>
</evidence>
<reference evidence="4 5" key="1">
    <citation type="journal article" date="2019" name="BMC Genomics">
        <title>New insights from Opisthorchis felineus genome: update on genomics of the epidemiologically important liver flukes.</title>
        <authorList>
            <person name="Ershov N.I."/>
            <person name="Mordvinov V.A."/>
            <person name="Prokhortchouk E.B."/>
            <person name="Pakharukova M.Y."/>
            <person name="Gunbin K.V."/>
            <person name="Ustyantsev K."/>
            <person name="Genaev M.A."/>
            <person name="Blinov A.G."/>
            <person name="Mazur A."/>
            <person name="Boulygina E."/>
            <person name="Tsygankova S."/>
            <person name="Khrameeva E."/>
            <person name="Chekanov N."/>
            <person name="Fan G."/>
            <person name="Xiao A."/>
            <person name="Zhang H."/>
            <person name="Xu X."/>
            <person name="Yang H."/>
            <person name="Solovyev V."/>
            <person name="Lee S.M."/>
            <person name="Liu X."/>
            <person name="Afonnikov D.A."/>
            <person name="Skryabin K.G."/>
        </authorList>
    </citation>
    <scope>NUCLEOTIDE SEQUENCE [LARGE SCALE GENOMIC DNA]</scope>
    <source>
        <strain evidence="4">AK-0245</strain>
        <tissue evidence="4">Whole organism</tissue>
    </source>
</reference>
<comment type="caution">
    <text evidence="4">The sequence shown here is derived from an EMBL/GenBank/DDBJ whole genome shotgun (WGS) entry which is preliminary data.</text>
</comment>
<dbReference type="GO" id="GO:0002009">
    <property type="term" value="P:morphogenesis of an epithelium"/>
    <property type="evidence" value="ECO:0007669"/>
    <property type="project" value="TreeGrafter"/>
</dbReference>
<keyword evidence="5" id="KW-1185">Reference proteome</keyword>
<feature type="compositionally biased region" description="Polar residues" evidence="1">
    <location>
        <begin position="1100"/>
        <end position="1113"/>
    </location>
</feature>
<evidence type="ECO:0000313" key="4">
    <source>
        <dbReference type="EMBL" id="TGZ63112.1"/>
    </source>
</evidence>
<evidence type="ECO:0000256" key="2">
    <source>
        <dbReference type="SAM" id="Phobius"/>
    </source>
</evidence>
<feature type="region of interest" description="Disordered" evidence="1">
    <location>
        <begin position="1655"/>
        <end position="1684"/>
    </location>
</feature>
<keyword evidence="2" id="KW-1133">Transmembrane helix</keyword>
<dbReference type="GO" id="GO:0043236">
    <property type="term" value="F:laminin binding"/>
    <property type="evidence" value="ECO:0007669"/>
    <property type="project" value="TreeGrafter"/>
</dbReference>
<dbReference type="OrthoDB" id="5990676at2759"/>
<dbReference type="GO" id="GO:0042383">
    <property type="term" value="C:sarcolemma"/>
    <property type="evidence" value="ECO:0007669"/>
    <property type="project" value="TreeGrafter"/>
</dbReference>
<sequence length="1684" mass="187650">MSSKMIHVLYYHVLLWTTFSEVLGATGDPQLQQEIHWNIVSGVPFNIRLPGNLTVTSRLPRCVRFNNVLSGPQKTLINQIQGLCFQCDFPSVNTLQKDVAHPCISIQFTRHPPPDSDSTIHLYLHISNPNSQRDFSSCNHNTFLFRHSIASLSESFKCNTRPPTVALLYINSSLCAETLDGRYSLWELLNSKLARNGHQTSAYQHNKAGGGDADLLRPVFQFISANEVTSSDLQILASTEVNGYEADAAEAFAVIWLVGCGTVASEALKLLTMLETGLVNGPVPLQKLQSQTNPLETTNLTSNYSIIKWIVADLSLSAKYHAGTLHPLTAKDVQLKRSPRMASMAFSPQDEGSGMLPSYFYLGSTPVNSHSGFYGGSLETSILQPIPPVKITVHQITNVQIPPRTFSGTAVLKNLKLALYYPRPEGDNLTAEQLRDPALDISVFGNLVTRDSKEWISFDSGNRIIRLRPEPKHVGEHRLVLCATTDNHPRGCEPFLITVRRPAPFRKNFILQILPGIHWCYRVPIYWFEELKVNSFESLELTVNGDSPFSWNAQLAEVCVITVLRSEKTTTLFFHASNKEIAQSVEIEFRLSAKVPPPQRLITRSTLRLLLQWPNQLKTYQLQELTRINASLAHALRVRVNPEVSAGSLFIYDILQFFTSVNDSAPALLELEWIFLPYGLPTDHDKDWAATSIALNTTDSRHFGGGGLPGTHISYVERSSLTLTLSELLVRCKSTSLDGAEVALKAAEESFRPFILKNVQLNDLENSACHTAKRFTEKSQSGAYPSGSGLTGDRGQMILQKVNFQIMPDVITNFTVFAGVSFKKLINAAKAAPLKRIQFMELIDIHGLKLDDSAWLGLTSDNTHLFGLPLRYHTRKEPYLFGIQIYTVDQKTPMAIGFTVEVQDWFDAVLQPQHPNSPPNHRVRLQIIPKSSNRNWVTEPINSLDYRWHLSTAIDRFLRPNCPAPCNPDVGIWEMAKHAGNTIFVVWAQLSLLMETTNKVPDSSLSPDLKTLTKCPWEKINRLQNLLLFAPSVVSVEKNVGLVTGYTTDRQTFHSPWSAPSTSFRLHLTTMGLGTVEAALVDRMGSCARSPPESDRDSSAESGHTEFSSAANSSTLSEPRFTIYTGEGFRYTIPQAEMLRASLDKEVHLYDGMGQRIGSSNWIGLEADRSTIYGIVMGNTVQPITYRFRIAVDARMEQEHVTFSVHVAGSNPQLPSVYNHRVIMRFGAESGKPWAGGHSLSDRWRLVAALDTFLRPQCSGNPSCANNMDVLLLTFNYQAHGFTVIWAQKSLLMKGYDVGTVNDQIASLEQQQHWDKWMKQSQKWSAMSSNRRRRQVSLWPGMKNKVVAQRIQRSPRTIQGCPESDLIHLERRLLGDTGFGLQPLPELAAHLKSSGVGILKEVQMERLGPCAKLQSRIPILIPEPVIGTAVYPSSFPDQYKLTDLDSKQSTSYGPLDAQMKQRNLLLGTLLPICGGVILLLLGVLSFVWYRRRGQSAHQAKDAQMKVPLECVNPETGSMLKLGSDNHFKNNDIQLGEQDAAKSRTDIAITVKRQKSMSHTLLESNDEDGTPPTKPLILPNERPPLKPPEYNLAYTDSPMNNFTVFPSGATSIASGFSPAQKTVITDSGAPKAFYGMRPNPYRNLPPPIDVKPGMPIPSSQLSYAPYRRSNPQATRTPDLSYVLER</sequence>
<dbReference type="GO" id="GO:0007411">
    <property type="term" value="P:axon guidance"/>
    <property type="evidence" value="ECO:0007669"/>
    <property type="project" value="TreeGrafter"/>
</dbReference>
<feature type="transmembrane region" description="Helical" evidence="2">
    <location>
        <begin position="1464"/>
        <end position="1489"/>
    </location>
</feature>
<feature type="region of interest" description="Disordered" evidence="1">
    <location>
        <begin position="1555"/>
        <end position="1584"/>
    </location>
</feature>
<protein>
    <recommendedName>
        <fullName evidence="6">Dystroglycan</fullName>
    </recommendedName>
</protein>
<dbReference type="PANTHER" id="PTHR21559:SF21">
    <property type="entry name" value="DYSTROGLYCAN 1"/>
    <property type="match status" value="1"/>
</dbReference>
<organism evidence="4 5">
    <name type="scientific">Opisthorchis felineus</name>
    <dbReference type="NCBI Taxonomy" id="147828"/>
    <lineage>
        <taxon>Eukaryota</taxon>
        <taxon>Metazoa</taxon>
        <taxon>Spiralia</taxon>
        <taxon>Lophotrochozoa</taxon>
        <taxon>Platyhelminthes</taxon>
        <taxon>Trematoda</taxon>
        <taxon>Digenea</taxon>
        <taxon>Opisthorchiida</taxon>
        <taxon>Opisthorchiata</taxon>
        <taxon>Opisthorchiidae</taxon>
        <taxon>Opisthorchis</taxon>
    </lineage>
</organism>
<dbReference type="STRING" id="147828.A0A4S2LHQ6"/>
<dbReference type="EMBL" id="SJOL01007286">
    <property type="protein sequence ID" value="TGZ63112.1"/>
    <property type="molecule type" value="Genomic_DNA"/>
</dbReference>
<proteinExistence type="predicted"/>
<dbReference type="GO" id="GO:0021675">
    <property type="term" value="P:nerve development"/>
    <property type="evidence" value="ECO:0007669"/>
    <property type="project" value="TreeGrafter"/>
</dbReference>
<feature type="region of interest" description="Disordered" evidence="1">
    <location>
        <begin position="1086"/>
        <end position="1113"/>
    </location>
</feature>
<name>A0A4S2LHQ6_OPIFE</name>
<dbReference type="PANTHER" id="PTHR21559">
    <property type="entry name" value="DYSTROGLYCAN-RELATED"/>
    <property type="match status" value="1"/>
</dbReference>
<feature type="signal peptide" evidence="3">
    <location>
        <begin position="1"/>
        <end position="24"/>
    </location>
</feature>
<keyword evidence="2" id="KW-0472">Membrane</keyword>
<feature type="chain" id="PRO_5020641268" description="Dystroglycan" evidence="3">
    <location>
        <begin position="25"/>
        <end position="1684"/>
    </location>
</feature>
<evidence type="ECO:0000313" key="5">
    <source>
        <dbReference type="Proteomes" id="UP000308267"/>
    </source>
</evidence>
<dbReference type="Proteomes" id="UP000308267">
    <property type="component" value="Unassembled WGS sequence"/>
</dbReference>
<keyword evidence="2" id="KW-0812">Transmembrane</keyword>
<keyword evidence="3" id="KW-0732">Signal</keyword>
<gene>
    <name evidence="4" type="ORF">CRM22_007091</name>
</gene>
<evidence type="ECO:0000256" key="3">
    <source>
        <dbReference type="SAM" id="SignalP"/>
    </source>
</evidence>
<evidence type="ECO:0000256" key="1">
    <source>
        <dbReference type="SAM" id="MobiDB-lite"/>
    </source>
</evidence>
<dbReference type="GO" id="GO:0016011">
    <property type="term" value="C:dystroglycan complex"/>
    <property type="evidence" value="ECO:0007669"/>
    <property type="project" value="TreeGrafter"/>
</dbReference>